<evidence type="ECO:0000313" key="3">
    <source>
        <dbReference type="WBParaSite" id="HPBE_0002656801-mRNA-1"/>
    </source>
</evidence>
<protein>
    <submittedName>
        <fullName evidence="1 3">Uncharacterized protein</fullName>
    </submittedName>
</protein>
<proteinExistence type="predicted"/>
<accession>A0A183GV48</accession>
<accession>A0A3P8FJP4</accession>
<dbReference type="AlphaFoldDB" id="A0A183GV48"/>
<dbReference type="Proteomes" id="UP000050761">
    <property type="component" value="Unassembled WGS sequence"/>
</dbReference>
<gene>
    <name evidence="1" type="ORF">HPBE_LOCUS26567</name>
</gene>
<keyword evidence="2" id="KW-1185">Reference proteome</keyword>
<organism evidence="2 3">
    <name type="scientific">Heligmosomoides polygyrus</name>
    <name type="common">Parasitic roundworm</name>
    <dbReference type="NCBI Taxonomy" id="6339"/>
    <lineage>
        <taxon>Eukaryota</taxon>
        <taxon>Metazoa</taxon>
        <taxon>Ecdysozoa</taxon>
        <taxon>Nematoda</taxon>
        <taxon>Chromadorea</taxon>
        <taxon>Rhabditida</taxon>
        <taxon>Rhabditina</taxon>
        <taxon>Rhabditomorpha</taxon>
        <taxon>Strongyloidea</taxon>
        <taxon>Heligmosomidae</taxon>
        <taxon>Heligmosomoides</taxon>
    </lineage>
</organism>
<dbReference type="WBParaSite" id="HPBE_0002656801-mRNA-1">
    <property type="protein sequence ID" value="HPBE_0002656801-mRNA-1"/>
    <property type="gene ID" value="HPBE_0002656801"/>
</dbReference>
<evidence type="ECO:0000313" key="1">
    <source>
        <dbReference type="EMBL" id="VDP58254.1"/>
    </source>
</evidence>
<name>A0A183GV48_HELPZ</name>
<reference evidence="1 2" key="1">
    <citation type="submission" date="2018-11" db="EMBL/GenBank/DDBJ databases">
        <authorList>
            <consortium name="Pathogen Informatics"/>
        </authorList>
    </citation>
    <scope>NUCLEOTIDE SEQUENCE [LARGE SCALE GENOMIC DNA]</scope>
</reference>
<evidence type="ECO:0000313" key="2">
    <source>
        <dbReference type="Proteomes" id="UP000050761"/>
    </source>
</evidence>
<sequence>MLGWGATAAAVAPFGRRSLTLPAISFPNPHRGADDDVDISDRFFVRSRSRGRLSYKQEHRIALDVEDNGLISQFLNFSSHLVIQRPGGLSGWSDEREMRERIANYSAEKFSHNYHGYRKCNSSATALAVTRRATVARRKKRDGGLVSGPIATAVVTGMIGEHLIHLSL</sequence>
<dbReference type="OrthoDB" id="5854748at2759"/>
<dbReference type="EMBL" id="UZAH01040270">
    <property type="protein sequence ID" value="VDP58254.1"/>
    <property type="molecule type" value="Genomic_DNA"/>
</dbReference>
<reference evidence="3" key="2">
    <citation type="submission" date="2019-09" db="UniProtKB">
        <authorList>
            <consortium name="WormBaseParasite"/>
        </authorList>
    </citation>
    <scope>IDENTIFICATION</scope>
</reference>